<protein>
    <submittedName>
        <fullName evidence="1">Uncharacterized protein</fullName>
    </submittedName>
</protein>
<name>A0A645GYJ6_9ZZZZ</name>
<sequence>MFLHLLLKLLDGLCQRFLVHRRIIGPGLCRHRRTLLVIRRIDTIDDVLDPLGHGLRYDAVCLVEGDLLGATALGLAHRRLHRVGDPVSIQNRRAMNMACRAPDGLNQRPLRTQETLLVRIQDGHQ</sequence>
<dbReference type="EMBL" id="VSSQ01082813">
    <property type="protein sequence ID" value="MPN31326.1"/>
    <property type="molecule type" value="Genomic_DNA"/>
</dbReference>
<evidence type="ECO:0000313" key="1">
    <source>
        <dbReference type="EMBL" id="MPN31326.1"/>
    </source>
</evidence>
<accession>A0A645GYJ6</accession>
<reference evidence="1" key="1">
    <citation type="submission" date="2019-08" db="EMBL/GenBank/DDBJ databases">
        <authorList>
            <person name="Kucharzyk K."/>
            <person name="Murdoch R.W."/>
            <person name="Higgins S."/>
            <person name="Loffler F."/>
        </authorList>
    </citation>
    <scope>NUCLEOTIDE SEQUENCE</scope>
</reference>
<comment type="caution">
    <text evidence="1">The sequence shown here is derived from an EMBL/GenBank/DDBJ whole genome shotgun (WGS) entry which is preliminary data.</text>
</comment>
<gene>
    <name evidence="1" type="ORF">SDC9_178800</name>
</gene>
<dbReference type="AlphaFoldDB" id="A0A645GYJ6"/>
<proteinExistence type="predicted"/>
<organism evidence="1">
    <name type="scientific">bioreactor metagenome</name>
    <dbReference type="NCBI Taxonomy" id="1076179"/>
    <lineage>
        <taxon>unclassified sequences</taxon>
        <taxon>metagenomes</taxon>
        <taxon>ecological metagenomes</taxon>
    </lineage>
</organism>